<dbReference type="SUPFAM" id="SSF69279">
    <property type="entry name" value="Phage tail proteins"/>
    <property type="match status" value="1"/>
</dbReference>
<keyword evidence="2" id="KW-1185">Reference proteome</keyword>
<proteinExistence type="predicted"/>
<dbReference type="Pfam" id="PF05954">
    <property type="entry name" value="Phage_GPD"/>
    <property type="match status" value="1"/>
</dbReference>
<dbReference type="PANTHER" id="PTHR35862">
    <property type="entry name" value="FELS-2 PROPHAGE PROTEIN"/>
    <property type="match status" value="1"/>
</dbReference>
<dbReference type="RefSeq" id="WP_390214548.1">
    <property type="nucleotide sequence ID" value="NZ_JBHLXJ010000033.1"/>
</dbReference>
<sequence length="327" mass="36180">MNHPQPAFSVTLDGKDITDKIYPRLVSLTLTESREDAVDQLDITVDDSDGLVAIPRKGVKITLQLGWQDTGMVDKGTFIVDEVEHEGAPDVLVLRARSAQLGKPIRTKKTRSFHKKTIGEIVATIAGNNSLAARISPSFKNKVIDHIDQSNESDIHFLNRIGKLYDAVATVKKDALVFLPIGESMNSKGEIMPTVTISRKDGDRHRYNTADRDAYSGVRAQWHDKNDAKEYSELVGSDDNPKRLRHVYASAKAAETAAKAEWNRIQRGEATLQFSLALGRPDITPMTSVKIPTLKAPIGSMTWLVTKTTHSLTSNGYTTQLDMETKK</sequence>
<dbReference type="PANTHER" id="PTHR35862:SF3">
    <property type="entry name" value="FELS-2 PROPHAGE PROTEIN"/>
    <property type="match status" value="1"/>
</dbReference>
<evidence type="ECO:0000313" key="1">
    <source>
        <dbReference type="EMBL" id="MFC0351838.1"/>
    </source>
</evidence>
<dbReference type="Proteomes" id="UP001589844">
    <property type="component" value="Unassembled WGS sequence"/>
</dbReference>
<evidence type="ECO:0000313" key="2">
    <source>
        <dbReference type="Proteomes" id="UP001589844"/>
    </source>
</evidence>
<comment type="caution">
    <text evidence="1">The sequence shown here is derived from an EMBL/GenBank/DDBJ whole genome shotgun (WGS) entry which is preliminary data.</text>
</comment>
<protein>
    <submittedName>
        <fullName evidence="1">Contractile injection system protein, VgrG/Pvc8 family</fullName>
    </submittedName>
</protein>
<dbReference type="EMBL" id="JBHLXJ010000033">
    <property type="protein sequence ID" value="MFC0351838.1"/>
    <property type="molecule type" value="Genomic_DNA"/>
</dbReference>
<name>A0ABV6IJ21_9BURK</name>
<reference evidence="1 2" key="1">
    <citation type="submission" date="2024-09" db="EMBL/GenBank/DDBJ databases">
        <authorList>
            <person name="Sun Q."/>
            <person name="Mori K."/>
        </authorList>
    </citation>
    <scope>NUCLEOTIDE SEQUENCE [LARGE SCALE GENOMIC DNA]</scope>
    <source>
        <strain evidence="1 2">CCM 8677</strain>
    </source>
</reference>
<organism evidence="1 2">
    <name type="scientific">Undibacterium danionis</name>
    <dbReference type="NCBI Taxonomy" id="1812100"/>
    <lineage>
        <taxon>Bacteria</taxon>
        <taxon>Pseudomonadati</taxon>
        <taxon>Pseudomonadota</taxon>
        <taxon>Betaproteobacteria</taxon>
        <taxon>Burkholderiales</taxon>
        <taxon>Oxalobacteraceae</taxon>
        <taxon>Undibacterium</taxon>
    </lineage>
</organism>
<accession>A0ABV6IJ21</accession>
<dbReference type="InterPro" id="IPR052726">
    <property type="entry name" value="Phage_Baseplate_Hub"/>
</dbReference>
<gene>
    <name evidence="1" type="ORF">ACFFJH_18620</name>
</gene>